<proteinExistence type="predicted"/>
<gene>
    <name evidence="1" type="ORF">MNB_SUP05-SYMBIONT-4-124</name>
</gene>
<protein>
    <submittedName>
        <fullName evidence="1">Uncharacterized protein</fullName>
    </submittedName>
</protein>
<reference evidence="1" key="1">
    <citation type="submission" date="2016-10" db="EMBL/GenBank/DDBJ databases">
        <authorList>
            <person name="de Groot N.N."/>
        </authorList>
    </citation>
    <scope>NUCLEOTIDE SEQUENCE</scope>
</reference>
<name>A0A1W1DZZ4_9ZZZZ</name>
<sequence length="69" mass="7351">MALFSSSLSVSCLLSASVCSSVLHTLEKAVNKSLIAIDKLGDILVSFAKASLTLLTRVFDECFEIVVSK</sequence>
<dbReference type="EMBL" id="FPHY01000158">
    <property type="protein sequence ID" value="SFV87141.1"/>
    <property type="molecule type" value="Genomic_DNA"/>
</dbReference>
<dbReference type="AlphaFoldDB" id="A0A1W1DZZ4"/>
<evidence type="ECO:0000313" key="1">
    <source>
        <dbReference type="EMBL" id="SFV87141.1"/>
    </source>
</evidence>
<accession>A0A1W1DZZ4</accession>
<organism evidence="1">
    <name type="scientific">hydrothermal vent metagenome</name>
    <dbReference type="NCBI Taxonomy" id="652676"/>
    <lineage>
        <taxon>unclassified sequences</taxon>
        <taxon>metagenomes</taxon>
        <taxon>ecological metagenomes</taxon>
    </lineage>
</organism>